<dbReference type="InterPro" id="IPR008271">
    <property type="entry name" value="Ser/Thr_kinase_AS"/>
</dbReference>
<keyword evidence="2" id="KW-0808">Transferase</keyword>
<accession>A0A3M7PQR6</accession>
<dbReference type="PROSITE" id="PS00108">
    <property type="entry name" value="PROTEIN_KINASE_ST"/>
    <property type="match status" value="1"/>
</dbReference>
<keyword evidence="3" id="KW-1185">Reference proteome</keyword>
<dbReference type="SMART" id="SM00220">
    <property type="entry name" value="S_TKc"/>
    <property type="match status" value="1"/>
</dbReference>
<dbReference type="PIRSF" id="PIRSF000654">
    <property type="entry name" value="Integrin-linked_kinase"/>
    <property type="match status" value="1"/>
</dbReference>
<dbReference type="SUPFAM" id="SSF56112">
    <property type="entry name" value="Protein kinase-like (PK-like)"/>
    <property type="match status" value="1"/>
</dbReference>
<dbReference type="OrthoDB" id="774951at2759"/>
<dbReference type="InterPro" id="IPR001245">
    <property type="entry name" value="Ser-Thr/Tyr_kinase_cat_dom"/>
</dbReference>
<dbReference type="PROSITE" id="PS50011">
    <property type="entry name" value="PROTEIN_KINASE_DOM"/>
    <property type="match status" value="1"/>
</dbReference>
<dbReference type="Gene3D" id="1.10.510.10">
    <property type="entry name" value="Transferase(Phosphotransferase) domain 1"/>
    <property type="match status" value="1"/>
</dbReference>
<dbReference type="STRING" id="10195.A0A3M7PQR6"/>
<dbReference type="Pfam" id="PF07714">
    <property type="entry name" value="PK_Tyr_Ser-Thr"/>
    <property type="match status" value="1"/>
</dbReference>
<dbReference type="GO" id="GO:0004709">
    <property type="term" value="F:MAP kinase kinase kinase activity"/>
    <property type="evidence" value="ECO:0007669"/>
    <property type="project" value="TreeGrafter"/>
</dbReference>
<dbReference type="EMBL" id="REGN01009393">
    <property type="protein sequence ID" value="RNA01249.1"/>
    <property type="molecule type" value="Genomic_DNA"/>
</dbReference>
<dbReference type="PANTHER" id="PTHR44329:SF262">
    <property type="entry name" value="RAF HOMOLOG SERINE_THREONINE-PROTEIN KINASE RAF"/>
    <property type="match status" value="1"/>
</dbReference>
<dbReference type="Proteomes" id="UP000276133">
    <property type="component" value="Unassembled WGS sequence"/>
</dbReference>
<dbReference type="Gene3D" id="3.30.200.20">
    <property type="entry name" value="Phosphorylase Kinase, domain 1"/>
    <property type="match status" value="1"/>
</dbReference>
<dbReference type="GO" id="GO:0005524">
    <property type="term" value="F:ATP binding"/>
    <property type="evidence" value="ECO:0007669"/>
    <property type="project" value="InterPro"/>
</dbReference>
<evidence type="ECO:0000313" key="2">
    <source>
        <dbReference type="EMBL" id="RNA01249.1"/>
    </source>
</evidence>
<evidence type="ECO:0000313" key="3">
    <source>
        <dbReference type="Proteomes" id="UP000276133"/>
    </source>
</evidence>
<evidence type="ECO:0000259" key="1">
    <source>
        <dbReference type="PROSITE" id="PS50011"/>
    </source>
</evidence>
<proteinExistence type="predicted"/>
<dbReference type="InterPro" id="IPR011009">
    <property type="entry name" value="Kinase-like_dom_sf"/>
</dbReference>
<organism evidence="2 3">
    <name type="scientific">Brachionus plicatilis</name>
    <name type="common">Marine rotifer</name>
    <name type="synonym">Brachionus muelleri</name>
    <dbReference type="NCBI Taxonomy" id="10195"/>
    <lineage>
        <taxon>Eukaryota</taxon>
        <taxon>Metazoa</taxon>
        <taxon>Spiralia</taxon>
        <taxon>Gnathifera</taxon>
        <taxon>Rotifera</taxon>
        <taxon>Eurotatoria</taxon>
        <taxon>Monogononta</taxon>
        <taxon>Pseudotrocha</taxon>
        <taxon>Ploima</taxon>
        <taxon>Brachionidae</taxon>
        <taxon>Brachionus</taxon>
    </lineage>
</organism>
<reference evidence="2 3" key="1">
    <citation type="journal article" date="2018" name="Sci. Rep.">
        <title>Genomic signatures of local adaptation to the degree of environmental predictability in rotifers.</title>
        <authorList>
            <person name="Franch-Gras L."/>
            <person name="Hahn C."/>
            <person name="Garcia-Roger E.M."/>
            <person name="Carmona M.J."/>
            <person name="Serra M."/>
            <person name="Gomez A."/>
        </authorList>
    </citation>
    <scope>NUCLEOTIDE SEQUENCE [LARGE SCALE GENOMIC DNA]</scope>
    <source>
        <strain evidence="2">HYR1</strain>
    </source>
</reference>
<dbReference type="InterPro" id="IPR000719">
    <property type="entry name" value="Prot_kinase_dom"/>
</dbReference>
<protein>
    <submittedName>
        <fullName evidence="2">RAF proto-oncogene serine threonine-kinase isoform X3</fullName>
    </submittedName>
</protein>
<dbReference type="InterPro" id="IPR051681">
    <property type="entry name" value="Ser/Thr_Kinases-Pseudokinases"/>
</dbReference>
<name>A0A3M7PQR6_BRAPC</name>
<gene>
    <name evidence="2" type="ORF">BpHYR1_041224</name>
</gene>
<dbReference type="PANTHER" id="PTHR44329">
    <property type="entry name" value="SERINE/THREONINE-PROTEIN KINASE TNNI3K-RELATED"/>
    <property type="match status" value="1"/>
</dbReference>
<dbReference type="AlphaFoldDB" id="A0A3M7PQR6"/>
<keyword evidence="2" id="KW-0418">Kinase</keyword>
<feature type="domain" description="Protein kinase" evidence="1">
    <location>
        <begin position="23"/>
        <end position="296"/>
    </location>
</feature>
<sequence>MSNLESLSNELEVPLFGTRDLRFDPNCTIKYGSISVVRKAYVPGLDWTVAVKNYKQQDSSSYKNEIRILKKLNHENLLRLKGILNDGDSLVVEWCYGPNLYKYFNSKQEECYSKASTNELMNIAYQISNGMEYMHSMKIIHRDLKSKNVFLIGPSWQKGTRQWKVKIGDFNLAVSIDDPDAQNIQTKCEGSLYWMAPEVINKNFINQQINDPYTFKSDVYSFGVILFELLTGEVPFKEMEPMNMALKIGRREISLNPEFSTHASQQTIDLVKQCTEHNREFRPEFAQIKNLLSKIIE</sequence>
<comment type="caution">
    <text evidence="2">The sequence shown here is derived from an EMBL/GenBank/DDBJ whole genome shotgun (WGS) entry which is preliminary data.</text>
</comment>